<dbReference type="EnsemblMetazoa" id="PHUM137470-RA">
    <property type="protein sequence ID" value="PHUM137470-PA"/>
    <property type="gene ID" value="PHUM137470"/>
</dbReference>
<keyword evidence="5" id="KW-0256">Endoplasmic reticulum</keyword>
<evidence type="ECO:0000256" key="7">
    <source>
        <dbReference type="ARBA" id="ARBA00043952"/>
    </source>
</evidence>
<dbReference type="InterPro" id="IPR013783">
    <property type="entry name" value="Ig-like_fold"/>
</dbReference>
<accession>E0VEQ1</accession>
<dbReference type="GeneID" id="8234349"/>
<evidence type="ECO:0000256" key="12">
    <source>
        <dbReference type="SAM" id="SignalP"/>
    </source>
</evidence>
<reference evidence="14" key="2">
    <citation type="submission" date="2007-04" db="EMBL/GenBank/DDBJ databases">
        <title>The genome of the human body louse.</title>
        <authorList>
            <consortium name="The Human Body Louse Genome Consortium"/>
            <person name="Kirkness E."/>
            <person name="Walenz B."/>
            <person name="Hass B."/>
            <person name="Bruggner R."/>
            <person name="Strausberg R."/>
        </authorList>
    </citation>
    <scope>NUCLEOTIDE SEQUENCE</scope>
    <source>
        <strain evidence="14">USDA</strain>
    </source>
</reference>
<evidence type="ECO:0000256" key="10">
    <source>
        <dbReference type="ARBA" id="ARBA00049246"/>
    </source>
</evidence>
<dbReference type="AlphaFoldDB" id="E0VEQ1"/>
<dbReference type="InterPro" id="IPR006598">
    <property type="entry name" value="CAP10"/>
</dbReference>
<dbReference type="RefSeq" id="XP_002424595.1">
    <property type="nucleotide sequence ID" value="XM_002424550.1"/>
</dbReference>
<keyword evidence="6" id="KW-0325">Glycoprotein</keyword>
<evidence type="ECO:0000256" key="3">
    <source>
        <dbReference type="ARBA" id="ARBA00022676"/>
    </source>
</evidence>
<gene>
    <name evidence="15" type="primary">8234349</name>
    <name evidence="14" type="ORF">Phum_PHUM137470</name>
</gene>
<dbReference type="Pfam" id="PF05686">
    <property type="entry name" value="Glyco_transf_90"/>
    <property type="match status" value="1"/>
</dbReference>
<comment type="subcellular location">
    <subcellularLocation>
        <location evidence="1">Endoplasmic reticulum lumen</location>
    </subcellularLocation>
</comment>
<evidence type="ECO:0000313" key="16">
    <source>
        <dbReference type="Proteomes" id="UP000009046"/>
    </source>
</evidence>
<dbReference type="OMA" id="MFMDATL"/>
<sequence>MIPLKSLIFIICLSNFFNFVKTKTDAKVDATLSEAWGPGLFPTELVFPARYFFVKLRDTSGNEIRTPPNGDLDVHISGKNSLGNCKIWSNILSKNDGSYIVRYKLFNTCDNLKIDLRFDNQPINGFPKVYNDVVYSDDCYCPQDLNNWLKNMKCKKTYNQIVSDLESFPKVKFSEVLLKVLEKYSSQRSISLCHYVIKDNEIYRKCYGEYVDFKIFVDALLLSLTRKIELPDFEFIVNLGDWPLEDNSPSPLPIFSWCGSNFTSDIIMPTYDLTEATLECMGRVSRDMLSVQGNTGASWNDKINKGFWRGRDSSVERLNLIKLSKKFPDYVNASLTNFFFFQDKEKEYGPKTDPIPFYDFFQYKYQINVDGTVAAYRFPFLLAGDSVVLKQNSQYFEHFYRDLIPHVHYVPIKKDLSNLIDVIKWLRDNDELAQNISIQAQKFANENLMPKDVLCYYVVLFKDWSSRLIESPKILQDMEHVVQNKPEFPCTCRKLIAKDEL</sequence>
<feature type="domain" description="Glycosyl transferase CAP10" evidence="13">
    <location>
        <begin position="229"/>
        <end position="471"/>
    </location>
</feature>
<keyword evidence="3" id="KW-0328">Glycosyltransferase</keyword>
<reference evidence="15" key="3">
    <citation type="submission" date="2021-02" db="UniProtKB">
        <authorList>
            <consortium name="EnsemblMetazoa"/>
        </authorList>
    </citation>
    <scope>IDENTIFICATION</scope>
    <source>
        <strain evidence="15">USDA</strain>
    </source>
</reference>
<name>E0VEQ1_PEDHC</name>
<dbReference type="SUPFAM" id="SSF81296">
    <property type="entry name" value="E set domains"/>
    <property type="match status" value="1"/>
</dbReference>
<feature type="chain" id="PRO_5011412381" evidence="12">
    <location>
        <begin position="23"/>
        <end position="501"/>
    </location>
</feature>
<dbReference type="Pfam" id="PF00630">
    <property type="entry name" value="Filamin"/>
    <property type="match status" value="1"/>
</dbReference>
<dbReference type="PANTHER" id="PTHR12203">
    <property type="entry name" value="KDEL LYS-ASP-GLU-LEU CONTAINING - RELATED"/>
    <property type="match status" value="1"/>
</dbReference>
<comment type="catalytic activity">
    <reaction evidence="9">
        <text>L-seryl-[EGF-like domain protein] + UDP-alpha-D-xylose = 3-O-(beta-D-xylosyl)-L-seryl-[EGF-like domain protein] + UDP + H(+)</text>
        <dbReference type="Rhea" id="RHEA:62016"/>
        <dbReference type="Rhea" id="RHEA-COMP:16010"/>
        <dbReference type="Rhea" id="RHEA-COMP:16011"/>
        <dbReference type="ChEBI" id="CHEBI:15378"/>
        <dbReference type="ChEBI" id="CHEBI:29999"/>
        <dbReference type="ChEBI" id="CHEBI:57632"/>
        <dbReference type="ChEBI" id="CHEBI:58223"/>
        <dbReference type="ChEBI" id="CHEBI:132085"/>
    </reaction>
</comment>
<evidence type="ECO:0000256" key="1">
    <source>
        <dbReference type="ARBA" id="ARBA00004319"/>
    </source>
</evidence>
<evidence type="ECO:0000313" key="15">
    <source>
        <dbReference type="EnsemblMetazoa" id="PHUM137470-PA"/>
    </source>
</evidence>
<dbReference type="InterPro" id="IPR017868">
    <property type="entry name" value="Filamin/ABP280_repeat-like"/>
</dbReference>
<evidence type="ECO:0000256" key="2">
    <source>
        <dbReference type="ARBA" id="ARBA00006063"/>
    </source>
</evidence>
<dbReference type="Gene3D" id="2.60.40.10">
    <property type="entry name" value="Immunoglobulins"/>
    <property type="match status" value="1"/>
</dbReference>
<protein>
    <submittedName>
        <fullName evidence="14">KDEL motif-containing protein 1, putative</fullName>
    </submittedName>
</protein>
<keyword evidence="3" id="KW-0808">Transferase</keyword>
<reference evidence="14" key="1">
    <citation type="submission" date="2007-04" db="EMBL/GenBank/DDBJ databases">
        <title>Annotation of Pediculus humanus corporis strain USDA.</title>
        <authorList>
            <person name="Kirkness E."/>
            <person name="Hannick L."/>
            <person name="Hass B."/>
            <person name="Bruggner R."/>
            <person name="Lawson D."/>
            <person name="Bidwell S."/>
            <person name="Joardar V."/>
            <person name="Caler E."/>
            <person name="Walenz B."/>
            <person name="Inman J."/>
            <person name="Schobel S."/>
            <person name="Galinsky K."/>
            <person name="Amedeo P."/>
            <person name="Strausberg R."/>
        </authorList>
    </citation>
    <scope>NUCLEOTIDE SEQUENCE</scope>
    <source>
        <strain evidence="14">USDA</strain>
    </source>
</reference>
<dbReference type="GO" id="GO:0046527">
    <property type="term" value="F:glucosyltransferase activity"/>
    <property type="evidence" value="ECO:0007669"/>
    <property type="project" value="TreeGrafter"/>
</dbReference>
<comment type="similarity">
    <text evidence="2">Belongs to the KDELC family.</text>
</comment>
<evidence type="ECO:0000256" key="5">
    <source>
        <dbReference type="ARBA" id="ARBA00022824"/>
    </source>
</evidence>
<keyword evidence="4 12" id="KW-0732">Signal</keyword>
<comment type="function">
    <text evidence="8">Protein O-glucosyltransferase. Catalyzes the reaction that attaches glucose through an O-glycosidic linkage to a conserved serine residue found in the consensus sequence C-X-S-X-[PA]-C in epidermal growth factor-like repeats. Regulates Notch signaling by glucosylating Notch in the ER, glucosylation is required for the correct folding and cleavage of Notch.</text>
</comment>
<dbReference type="EMBL" id="AAZO01001585">
    <property type="status" value="NOT_ANNOTATED_CDS"/>
    <property type="molecule type" value="Genomic_DNA"/>
</dbReference>
<comment type="catalytic activity">
    <reaction evidence="10">
        <text>L-seryl-[EGF-like domain protein] + UDP-alpha-D-glucose = 3-O-(beta-D-glucosyl)-L-seryl-[EGF-like domain protein] + UDP + H(+)</text>
        <dbReference type="Rhea" id="RHEA:58116"/>
        <dbReference type="Rhea" id="RHEA-COMP:14610"/>
        <dbReference type="Rhea" id="RHEA-COMP:16010"/>
        <dbReference type="ChEBI" id="CHEBI:15378"/>
        <dbReference type="ChEBI" id="CHEBI:29999"/>
        <dbReference type="ChEBI" id="CHEBI:58223"/>
        <dbReference type="ChEBI" id="CHEBI:58885"/>
        <dbReference type="ChEBI" id="CHEBI:140576"/>
    </reaction>
</comment>
<dbReference type="eggNOG" id="KOG2458">
    <property type="taxonomic scope" value="Eukaryota"/>
</dbReference>
<evidence type="ECO:0000256" key="6">
    <source>
        <dbReference type="ARBA" id="ARBA00023180"/>
    </source>
</evidence>
<evidence type="ECO:0000256" key="9">
    <source>
        <dbReference type="ARBA" id="ARBA00047553"/>
    </source>
</evidence>
<keyword evidence="16" id="KW-1185">Reference proteome</keyword>
<feature type="repeat" description="Filamin" evidence="11">
    <location>
        <begin position="25"/>
        <end position="103"/>
    </location>
</feature>
<evidence type="ECO:0000256" key="11">
    <source>
        <dbReference type="PROSITE-ProRule" id="PRU00087"/>
    </source>
</evidence>
<dbReference type="CTD" id="8234349"/>
<dbReference type="InterPro" id="IPR051091">
    <property type="entry name" value="O-Glucosyltr/Glycosyltrsf_90"/>
</dbReference>
<dbReference type="VEuPathDB" id="VectorBase:PHUM137470"/>
<evidence type="ECO:0000313" key="14">
    <source>
        <dbReference type="EMBL" id="EEB11857.1"/>
    </source>
</evidence>
<organism>
    <name type="scientific">Pediculus humanus subsp. corporis</name>
    <name type="common">Body louse</name>
    <dbReference type="NCBI Taxonomy" id="121224"/>
    <lineage>
        <taxon>Eukaryota</taxon>
        <taxon>Metazoa</taxon>
        <taxon>Ecdysozoa</taxon>
        <taxon>Arthropoda</taxon>
        <taxon>Hexapoda</taxon>
        <taxon>Insecta</taxon>
        <taxon>Pterygota</taxon>
        <taxon>Neoptera</taxon>
        <taxon>Paraneoptera</taxon>
        <taxon>Psocodea</taxon>
        <taxon>Troctomorpha</taxon>
        <taxon>Phthiraptera</taxon>
        <taxon>Anoplura</taxon>
        <taxon>Pediculidae</taxon>
        <taxon>Pediculus</taxon>
    </lineage>
</organism>
<dbReference type="PANTHER" id="PTHR12203:SF122">
    <property type="entry name" value="GLYCOSYL TRANSFERASE CAP10 DOMAIN-CONTAINING PROTEIN"/>
    <property type="match status" value="1"/>
</dbReference>
<comment type="pathway">
    <text evidence="7">Protein modification.</text>
</comment>
<dbReference type="InterPro" id="IPR001298">
    <property type="entry name" value="Filamin/ABP280_rpt"/>
</dbReference>
<dbReference type="InParanoid" id="E0VEQ1"/>
<evidence type="ECO:0000256" key="8">
    <source>
        <dbReference type="ARBA" id="ARBA00045690"/>
    </source>
</evidence>
<dbReference type="PROSITE" id="PS50194">
    <property type="entry name" value="FILAMIN_REPEAT"/>
    <property type="match status" value="1"/>
</dbReference>
<dbReference type="KEGG" id="phu:Phum_PHUM137470"/>
<proteinExistence type="inferred from homology"/>
<feature type="signal peptide" evidence="12">
    <location>
        <begin position="1"/>
        <end position="22"/>
    </location>
</feature>
<dbReference type="SMART" id="SM00672">
    <property type="entry name" value="CAP10"/>
    <property type="match status" value="1"/>
</dbReference>
<dbReference type="InterPro" id="IPR014756">
    <property type="entry name" value="Ig_E-set"/>
</dbReference>
<dbReference type="SMART" id="SM00557">
    <property type="entry name" value="IG_FLMN"/>
    <property type="match status" value="1"/>
</dbReference>
<dbReference type="HOGENOM" id="CLU_041919_0_0_1"/>
<dbReference type="GO" id="GO:0005788">
    <property type="term" value="C:endoplasmic reticulum lumen"/>
    <property type="evidence" value="ECO:0007669"/>
    <property type="project" value="UniProtKB-SubCell"/>
</dbReference>
<evidence type="ECO:0000259" key="13">
    <source>
        <dbReference type="SMART" id="SM00672"/>
    </source>
</evidence>
<dbReference type="Proteomes" id="UP000009046">
    <property type="component" value="Unassembled WGS sequence"/>
</dbReference>
<evidence type="ECO:0000256" key="4">
    <source>
        <dbReference type="ARBA" id="ARBA00022729"/>
    </source>
</evidence>
<dbReference type="EMBL" id="DS235093">
    <property type="protein sequence ID" value="EEB11857.1"/>
    <property type="molecule type" value="Genomic_DNA"/>
</dbReference>
<dbReference type="OrthoDB" id="541052at2759"/>